<gene>
    <name evidence="2" type="ORF">ACEZDB_14750</name>
</gene>
<protein>
    <recommendedName>
        <fullName evidence="4">LuxR family transcriptional regulator</fullName>
    </recommendedName>
</protein>
<organism evidence="2 3">
    <name type="scientific">Streptacidiphilus alkalitolerans</name>
    <dbReference type="NCBI Taxonomy" id="3342712"/>
    <lineage>
        <taxon>Bacteria</taxon>
        <taxon>Bacillati</taxon>
        <taxon>Actinomycetota</taxon>
        <taxon>Actinomycetes</taxon>
        <taxon>Kitasatosporales</taxon>
        <taxon>Streptomycetaceae</taxon>
        <taxon>Streptacidiphilus</taxon>
    </lineage>
</organism>
<evidence type="ECO:0000313" key="2">
    <source>
        <dbReference type="EMBL" id="MFC1431905.1"/>
    </source>
</evidence>
<accession>A0ABV6X0W3</accession>
<feature type="region of interest" description="Disordered" evidence="1">
    <location>
        <begin position="323"/>
        <end position="352"/>
    </location>
</feature>
<sequence length="352" mass="37896">MKVIWDDSTQFSLSEAAQDAYVDIARNPLAATGHAPGALAELRELGLITSGPDGSGVIAVDPKLVAQGLTARWRAQAASLDWQASTLERQLAPLAETYRQAGVQIDRSAGLERLEGHQAINSFIRTAVGNARVEALTAQPGGARSSASLEASLPHTLACLHRGVAVRTLYQSTARVSGATRQYVRAAMDAGAQIRTLDHYFERLMVFDRKVAVIPGDPSRTTALAITQPDLCGYLAESFEHMWDRAVEFLPTDPISATTEVVPGVRELIKDLLLAGYTGEVIARRVGLKTRAFQDHIAAIKAQMEVSTLVQLGYAIAVERSQAPGLRRPDPAGAPPEPVAEDEVEDEDEDEI</sequence>
<dbReference type="PANTHER" id="PTHR34293">
    <property type="entry name" value="HTH-TYPE TRANSCRIPTIONAL REGULATOR TRMBL2"/>
    <property type="match status" value="1"/>
</dbReference>
<evidence type="ECO:0000313" key="3">
    <source>
        <dbReference type="Proteomes" id="UP001592530"/>
    </source>
</evidence>
<feature type="compositionally biased region" description="Acidic residues" evidence="1">
    <location>
        <begin position="339"/>
        <end position="352"/>
    </location>
</feature>
<name>A0ABV6X0W3_9ACTN</name>
<dbReference type="PANTHER" id="PTHR34293:SF1">
    <property type="entry name" value="HTH-TYPE TRANSCRIPTIONAL REGULATOR TRMBL2"/>
    <property type="match status" value="1"/>
</dbReference>
<reference evidence="2 3" key="1">
    <citation type="submission" date="2024-09" db="EMBL/GenBank/DDBJ databases">
        <authorList>
            <person name="Lee S.D."/>
        </authorList>
    </citation>
    <scope>NUCLEOTIDE SEQUENCE [LARGE SCALE GENOMIC DNA]</scope>
    <source>
        <strain evidence="2 3">N1-3</strain>
    </source>
</reference>
<dbReference type="InterPro" id="IPR051797">
    <property type="entry name" value="TrmB-like"/>
</dbReference>
<dbReference type="Proteomes" id="UP001592530">
    <property type="component" value="Unassembled WGS sequence"/>
</dbReference>
<proteinExistence type="predicted"/>
<comment type="caution">
    <text evidence="2">The sequence shown here is derived from an EMBL/GenBank/DDBJ whole genome shotgun (WGS) entry which is preliminary data.</text>
</comment>
<dbReference type="RefSeq" id="WP_380553140.1">
    <property type="nucleotide sequence ID" value="NZ_JBHEZY010000005.1"/>
</dbReference>
<dbReference type="Gene3D" id="3.30.870.10">
    <property type="entry name" value="Endonuclease Chain A"/>
    <property type="match status" value="1"/>
</dbReference>
<evidence type="ECO:0000256" key="1">
    <source>
        <dbReference type="SAM" id="MobiDB-lite"/>
    </source>
</evidence>
<dbReference type="SUPFAM" id="SSF56024">
    <property type="entry name" value="Phospholipase D/nuclease"/>
    <property type="match status" value="1"/>
</dbReference>
<evidence type="ECO:0008006" key="4">
    <source>
        <dbReference type="Google" id="ProtNLM"/>
    </source>
</evidence>
<dbReference type="EMBL" id="JBHEZY010000005">
    <property type="protein sequence ID" value="MFC1431905.1"/>
    <property type="molecule type" value="Genomic_DNA"/>
</dbReference>